<feature type="transmembrane region" description="Helical" evidence="1">
    <location>
        <begin position="75"/>
        <end position="95"/>
    </location>
</feature>
<dbReference type="Proteomes" id="UP000492821">
    <property type="component" value="Unassembled WGS sequence"/>
</dbReference>
<sequence length="128" mass="14606">MSSVSNVSLSIAALIIVTIAVIKAPKQTTMLAKIERKSILYTVTTAICIIGYTVTFYIVRMILPTPIVLYNISMMFYLCHQYGPMLLLLFLNSIYRHEFFKFLKLDRLGIIRNQKSSVTVVTTTMKYP</sequence>
<organism evidence="2 3">
    <name type="scientific">Panagrellus redivivus</name>
    <name type="common">Microworm</name>
    <dbReference type="NCBI Taxonomy" id="6233"/>
    <lineage>
        <taxon>Eukaryota</taxon>
        <taxon>Metazoa</taxon>
        <taxon>Ecdysozoa</taxon>
        <taxon>Nematoda</taxon>
        <taxon>Chromadorea</taxon>
        <taxon>Rhabditida</taxon>
        <taxon>Tylenchina</taxon>
        <taxon>Panagrolaimomorpha</taxon>
        <taxon>Panagrolaimoidea</taxon>
        <taxon>Panagrolaimidae</taxon>
        <taxon>Panagrellus</taxon>
    </lineage>
</organism>
<proteinExistence type="predicted"/>
<feature type="transmembrane region" description="Helical" evidence="1">
    <location>
        <begin position="38"/>
        <end position="63"/>
    </location>
</feature>
<keyword evidence="1" id="KW-1133">Transmembrane helix</keyword>
<dbReference type="AlphaFoldDB" id="A0A7E4VP60"/>
<evidence type="ECO:0000256" key="1">
    <source>
        <dbReference type="SAM" id="Phobius"/>
    </source>
</evidence>
<keyword evidence="1" id="KW-0812">Transmembrane</keyword>
<evidence type="ECO:0000313" key="2">
    <source>
        <dbReference type="Proteomes" id="UP000492821"/>
    </source>
</evidence>
<name>A0A7E4VP60_PANRE</name>
<accession>A0A7E4VP60</accession>
<reference evidence="3" key="2">
    <citation type="submission" date="2020-10" db="UniProtKB">
        <authorList>
            <consortium name="WormBaseParasite"/>
        </authorList>
    </citation>
    <scope>IDENTIFICATION</scope>
</reference>
<reference evidence="2" key="1">
    <citation type="journal article" date="2013" name="Genetics">
        <title>The draft genome and transcriptome of Panagrellus redivivus are shaped by the harsh demands of a free-living lifestyle.</title>
        <authorList>
            <person name="Srinivasan J."/>
            <person name="Dillman A.R."/>
            <person name="Macchietto M.G."/>
            <person name="Heikkinen L."/>
            <person name="Lakso M."/>
            <person name="Fracchia K.M."/>
            <person name="Antoshechkin I."/>
            <person name="Mortazavi A."/>
            <person name="Wong G."/>
            <person name="Sternberg P.W."/>
        </authorList>
    </citation>
    <scope>NUCLEOTIDE SEQUENCE [LARGE SCALE GENOMIC DNA]</scope>
    <source>
        <strain evidence="2">MT8872</strain>
    </source>
</reference>
<keyword evidence="2" id="KW-1185">Reference proteome</keyword>
<dbReference type="WBParaSite" id="Pan_g23349.t2">
    <property type="protein sequence ID" value="Pan_g23349.t2"/>
    <property type="gene ID" value="Pan_g23349"/>
</dbReference>
<evidence type="ECO:0000313" key="3">
    <source>
        <dbReference type="WBParaSite" id="Pan_g23349.t2"/>
    </source>
</evidence>
<feature type="transmembrane region" description="Helical" evidence="1">
    <location>
        <begin position="6"/>
        <end position="26"/>
    </location>
</feature>
<protein>
    <submittedName>
        <fullName evidence="3">Serpentine Receptor, class T</fullName>
    </submittedName>
</protein>
<keyword evidence="1" id="KW-0472">Membrane</keyword>